<gene>
    <name evidence="2" type="ORF">EGYM00392_LOCUS34430</name>
</gene>
<name>A0A7S1NJH0_9EUGL</name>
<proteinExistence type="predicted"/>
<organism evidence="2">
    <name type="scientific">Eutreptiella gymnastica</name>
    <dbReference type="NCBI Taxonomy" id="73025"/>
    <lineage>
        <taxon>Eukaryota</taxon>
        <taxon>Discoba</taxon>
        <taxon>Euglenozoa</taxon>
        <taxon>Euglenida</taxon>
        <taxon>Spirocuta</taxon>
        <taxon>Euglenophyceae</taxon>
        <taxon>Eutreptiales</taxon>
        <taxon>Eutreptiaceae</taxon>
        <taxon>Eutreptiella</taxon>
    </lineage>
</organism>
<feature type="compositionally biased region" description="Polar residues" evidence="1">
    <location>
        <begin position="96"/>
        <end position="106"/>
    </location>
</feature>
<accession>A0A7S1NJH0</accession>
<dbReference type="AlphaFoldDB" id="A0A7S1NJH0"/>
<evidence type="ECO:0000256" key="1">
    <source>
        <dbReference type="SAM" id="MobiDB-lite"/>
    </source>
</evidence>
<sequence length="116" mass="12239">MPSLPRPRKGGGGGGQRRTDGLHSKGPVGTHGRYSQQNNRPPGANESSQNDNRRPPPVGWAGHAQRHQCGWNNVIHVPVMSGITPEGNHGGIRPANDNQNGITSKNGHPGGIKSPK</sequence>
<protein>
    <submittedName>
        <fullName evidence="2">Uncharacterized protein</fullName>
    </submittedName>
</protein>
<dbReference type="EMBL" id="HBGA01091832">
    <property type="protein sequence ID" value="CAD9023308.1"/>
    <property type="molecule type" value="Transcribed_RNA"/>
</dbReference>
<feature type="region of interest" description="Disordered" evidence="1">
    <location>
        <begin position="1"/>
        <end position="65"/>
    </location>
</feature>
<feature type="region of interest" description="Disordered" evidence="1">
    <location>
        <begin position="80"/>
        <end position="116"/>
    </location>
</feature>
<evidence type="ECO:0000313" key="2">
    <source>
        <dbReference type="EMBL" id="CAD9023308.1"/>
    </source>
</evidence>
<feature type="compositionally biased region" description="Polar residues" evidence="1">
    <location>
        <begin position="33"/>
        <end position="50"/>
    </location>
</feature>
<reference evidence="2" key="1">
    <citation type="submission" date="2021-01" db="EMBL/GenBank/DDBJ databases">
        <authorList>
            <person name="Corre E."/>
            <person name="Pelletier E."/>
            <person name="Niang G."/>
            <person name="Scheremetjew M."/>
            <person name="Finn R."/>
            <person name="Kale V."/>
            <person name="Holt S."/>
            <person name="Cochrane G."/>
            <person name="Meng A."/>
            <person name="Brown T."/>
            <person name="Cohen L."/>
        </authorList>
    </citation>
    <scope>NUCLEOTIDE SEQUENCE</scope>
    <source>
        <strain evidence="2">NIES-381</strain>
    </source>
</reference>